<dbReference type="KEGG" id="jde:Jden_2328"/>
<dbReference type="eggNOG" id="ENOG5032U94">
    <property type="taxonomic scope" value="Bacteria"/>
</dbReference>
<accession>C7R275</accession>
<dbReference type="RefSeq" id="WP_015772575.1">
    <property type="nucleotide sequence ID" value="NC_013174.1"/>
</dbReference>
<dbReference type="AlphaFoldDB" id="C7R275"/>
<gene>
    <name evidence="3" type="ordered locus">Jden_2328</name>
</gene>
<feature type="region of interest" description="Disordered" evidence="1">
    <location>
        <begin position="172"/>
        <end position="193"/>
    </location>
</feature>
<protein>
    <recommendedName>
        <fullName evidence="2">Peptidase M15C domain-containing protein</fullName>
    </recommendedName>
</protein>
<keyword evidence="4" id="KW-1185">Reference proteome</keyword>
<dbReference type="InterPro" id="IPR039561">
    <property type="entry name" value="Peptidase_M15C"/>
</dbReference>
<feature type="domain" description="Peptidase M15C" evidence="2">
    <location>
        <begin position="67"/>
        <end position="131"/>
    </location>
</feature>
<evidence type="ECO:0000313" key="4">
    <source>
        <dbReference type="Proteomes" id="UP000000628"/>
    </source>
</evidence>
<dbReference type="EMBL" id="CP001706">
    <property type="protein sequence ID" value="ACV09963.1"/>
    <property type="molecule type" value="Genomic_DNA"/>
</dbReference>
<dbReference type="Proteomes" id="UP000000628">
    <property type="component" value="Chromosome"/>
</dbReference>
<dbReference type="HOGENOM" id="CLU_1003912_0_0_11"/>
<dbReference type="InterPro" id="IPR009045">
    <property type="entry name" value="Zn_M74/Hedgehog-like"/>
</dbReference>
<reference evidence="3 4" key="1">
    <citation type="journal article" date="2009" name="Stand. Genomic Sci.">
        <title>Complete genome sequence of Jonesia denitrificans type strain (Prevot 55134).</title>
        <authorList>
            <person name="Pukall R."/>
            <person name="Gehrich-Schroter G."/>
            <person name="Lapidus A."/>
            <person name="Nolan M."/>
            <person name="Glavina Del Rio T."/>
            <person name="Lucas S."/>
            <person name="Chen F."/>
            <person name="Tice H."/>
            <person name="Pitluck S."/>
            <person name="Cheng J.F."/>
            <person name="Copeland A."/>
            <person name="Saunders E."/>
            <person name="Brettin T."/>
            <person name="Detter J.C."/>
            <person name="Bruce D."/>
            <person name="Goodwin L."/>
            <person name="Pati A."/>
            <person name="Ivanova N."/>
            <person name="Mavromatis K."/>
            <person name="Ovchinnikova G."/>
            <person name="Chen A."/>
            <person name="Palaniappan K."/>
            <person name="Land M."/>
            <person name="Hauser L."/>
            <person name="Chang Y.J."/>
            <person name="Jeffries C.D."/>
            <person name="Chain P."/>
            <person name="Goker M."/>
            <person name="Bristow J."/>
            <person name="Eisen J.A."/>
            <person name="Markowitz V."/>
            <person name="Hugenholtz P."/>
            <person name="Kyrpides N.C."/>
            <person name="Klenk H.P."/>
            <person name="Han C."/>
        </authorList>
    </citation>
    <scope>NUCLEOTIDE SEQUENCE [LARGE SCALE GENOMIC DNA]</scope>
    <source>
        <strain evidence="4">ATCC 14870 / DSM 20603 / BCRC 15368 / CIP 55.134 / JCM 11481 / NBRC 15587 / NCTC 10816 / Prevot 55134</strain>
    </source>
</reference>
<feature type="compositionally biased region" description="Basic and acidic residues" evidence="1">
    <location>
        <begin position="184"/>
        <end position="193"/>
    </location>
</feature>
<dbReference type="SUPFAM" id="SSF55166">
    <property type="entry name" value="Hedgehog/DD-peptidase"/>
    <property type="match status" value="1"/>
</dbReference>
<proteinExistence type="predicted"/>
<evidence type="ECO:0000256" key="1">
    <source>
        <dbReference type="SAM" id="MobiDB-lite"/>
    </source>
</evidence>
<name>C7R275_JONDD</name>
<evidence type="ECO:0000313" key="3">
    <source>
        <dbReference type="EMBL" id="ACV09963.1"/>
    </source>
</evidence>
<dbReference type="Gene3D" id="3.30.1380.10">
    <property type="match status" value="1"/>
</dbReference>
<sequence length="277" mass="30606">MVVSQNGWSGVWTGLSPTLTSLRWITGRVRRGNVHTIFDYLGERFHKEVEPITKSHSWGWANRAIRGASTLSNHASGTAVDFNAPRHPLGAWGTFKPVQVTAIRRILKDLDGVVRWGGDYTGRKDEMHFEIVGSASKVAAVARKIKTAKAPKPSTPSVVKGLVEDSKWGSATTRRAQQVAGTPDDGKVSGQERQHRNQHLTTGWEWGAPGAGKGSQLIARLQQDLKKKGLYKGKIDGIAGPGFWSGFKKAQKEKTIKAAIRRFQMCLNEGRFWTIRK</sequence>
<dbReference type="Pfam" id="PF13539">
    <property type="entry name" value="Peptidase_M15_4"/>
    <property type="match status" value="1"/>
</dbReference>
<dbReference type="STRING" id="471856.Jden_2328"/>
<dbReference type="GO" id="GO:0008233">
    <property type="term" value="F:peptidase activity"/>
    <property type="evidence" value="ECO:0007669"/>
    <property type="project" value="InterPro"/>
</dbReference>
<organism evidence="3 4">
    <name type="scientific">Jonesia denitrificans (strain ATCC 14870 / DSM 20603 / BCRC 15368 / CIP 55.134 / JCM 11481 / NBRC 15587 / NCTC 10816 / Prevot 55134)</name>
    <name type="common">Listeria denitrificans</name>
    <dbReference type="NCBI Taxonomy" id="471856"/>
    <lineage>
        <taxon>Bacteria</taxon>
        <taxon>Bacillati</taxon>
        <taxon>Actinomycetota</taxon>
        <taxon>Actinomycetes</taxon>
        <taxon>Micrococcales</taxon>
        <taxon>Jonesiaceae</taxon>
        <taxon>Jonesia</taxon>
    </lineage>
</organism>
<evidence type="ECO:0000259" key="2">
    <source>
        <dbReference type="Pfam" id="PF13539"/>
    </source>
</evidence>